<feature type="domain" description="VWFA" evidence="2">
    <location>
        <begin position="370"/>
        <end position="570"/>
    </location>
</feature>
<dbReference type="InterPro" id="IPR025861">
    <property type="entry name" value="CobT_VWA_dom"/>
</dbReference>
<dbReference type="InterPro" id="IPR051928">
    <property type="entry name" value="NorD/CobT"/>
</dbReference>
<reference evidence="3 4" key="1">
    <citation type="submission" date="2019-09" db="EMBL/GenBank/DDBJ databases">
        <authorList>
            <person name="Depoorter E."/>
        </authorList>
    </citation>
    <scope>NUCLEOTIDE SEQUENCE [LARGE SCALE GENOMIC DNA]</scope>
    <source>
        <strain evidence="3">R-18109</strain>
    </source>
</reference>
<dbReference type="RefSeq" id="WP_174949367.1">
    <property type="nucleotide sequence ID" value="NZ_CABVQH010000003.1"/>
</dbReference>
<dbReference type="PANTHER" id="PTHR41248">
    <property type="entry name" value="NORD PROTEIN"/>
    <property type="match status" value="1"/>
</dbReference>
<dbReference type="EMBL" id="CABVQH010000003">
    <property type="protein sequence ID" value="VWC56880.1"/>
    <property type="molecule type" value="Genomic_DNA"/>
</dbReference>
<accession>A0A6P2TFR3</accession>
<protein>
    <submittedName>
        <fullName evidence="3">Cobalamin biosynthesis protein CobT</fullName>
    </submittedName>
</protein>
<dbReference type="Pfam" id="PF11775">
    <property type="entry name" value="CobT_C"/>
    <property type="match status" value="1"/>
</dbReference>
<dbReference type="InterPro" id="IPR036465">
    <property type="entry name" value="vWFA_dom_sf"/>
</dbReference>
<sequence>MDRDDDARSLHLTRLARTLAQRHGIEVRFARHGPVAQRDLLVLPDTLLAGDVDDVDDDAITGLVDLYAARARFGAIDDIAALASPVVRAIAQAIDDRRAASRLAAIYPGATTFLRRMRAATAADTLRRWPRMAWRDRLAWRIERALWDEPPSTIERVPSLDATMAASDDLVDAARAATSTADSIRAAQRIVERVRALASTGANNMMFTADPGSTIDSDSIAAEFEPDGQGAPDDARAPVSAESGAGAIADTESSAESPTPGDAMPGTIRLSADNRPLLSVPLTTAFDTVTDFTGKGEAARWHRLRSAARAQTEPLKLKLERALKVDEQTRWKREQERGALDRMALARLVTSPGYRTPFRVRRAAPGRDAAVSLLIDCSGSMAGKKIELARLCAAALCDALTQLGFACEVLGYSSVEDAAMRAHYQRWIDAGRDTFGYNRFVERLDLRVYKRFDSDNPSGLACIECGHENPDGEALSWAAERLLAKRARRRILMVLSDGYPATGDGNPAILRTDLRARVDALRERRVELIGVGILDDSVETFYPVSSVVEHLHELPGAAFSVLSDTLLDRR</sequence>
<evidence type="ECO:0000313" key="4">
    <source>
        <dbReference type="Proteomes" id="UP000494260"/>
    </source>
</evidence>
<evidence type="ECO:0000259" key="2">
    <source>
        <dbReference type="PROSITE" id="PS50234"/>
    </source>
</evidence>
<evidence type="ECO:0000313" key="3">
    <source>
        <dbReference type="EMBL" id="VWC56880.1"/>
    </source>
</evidence>
<organism evidence="3 4">
    <name type="scientific">Burkholderia lata (strain ATCC 17760 / DSM 23089 / LMG 22485 / NCIMB 9086 / R18194 / 383)</name>
    <dbReference type="NCBI Taxonomy" id="482957"/>
    <lineage>
        <taxon>Bacteria</taxon>
        <taxon>Pseudomonadati</taxon>
        <taxon>Pseudomonadota</taxon>
        <taxon>Betaproteobacteria</taxon>
        <taxon>Burkholderiales</taxon>
        <taxon>Burkholderiaceae</taxon>
        <taxon>Burkholderia</taxon>
        <taxon>Burkholderia cepacia complex</taxon>
    </lineage>
</organism>
<dbReference type="Proteomes" id="UP000494260">
    <property type="component" value="Unassembled WGS sequence"/>
</dbReference>
<dbReference type="PANTHER" id="PTHR41248:SF1">
    <property type="entry name" value="NORD PROTEIN"/>
    <property type="match status" value="1"/>
</dbReference>
<feature type="region of interest" description="Disordered" evidence="1">
    <location>
        <begin position="205"/>
        <end position="269"/>
    </location>
</feature>
<dbReference type="Gene3D" id="3.40.50.410">
    <property type="entry name" value="von Willebrand factor, type A domain"/>
    <property type="match status" value="1"/>
</dbReference>
<dbReference type="SMART" id="SM00327">
    <property type="entry name" value="VWA"/>
    <property type="match status" value="1"/>
</dbReference>
<evidence type="ECO:0000256" key="1">
    <source>
        <dbReference type="SAM" id="MobiDB-lite"/>
    </source>
</evidence>
<dbReference type="InterPro" id="IPR002035">
    <property type="entry name" value="VWF_A"/>
</dbReference>
<proteinExistence type="predicted"/>
<name>A0A6P2TFR3_BURL3</name>
<gene>
    <name evidence="3" type="ORF">BLA18109_00946</name>
</gene>
<dbReference type="PROSITE" id="PS50234">
    <property type="entry name" value="VWFA"/>
    <property type="match status" value="1"/>
</dbReference>
<dbReference type="AlphaFoldDB" id="A0A6P2TFR3"/>
<dbReference type="SUPFAM" id="SSF53300">
    <property type="entry name" value="vWA-like"/>
    <property type="match status" value="1"/>
</dbReference>